<evidence type="ECO:0008006" key="10">
    <source>
        <dbReference type="Google" id="ProtNLM"/>
    </source>
</evidence>
<dbReference type="Pfam" id="PF02618">
    <property type="entry name" value="YceG"/>
    <property type="match status" value="1"/>
</dbReference>
<sequence length="269" mass="30064">MNGLESEQTRSASWNKPRLLLVVTLVLCAGAALFCLWLYTYANSPGPRGEESHVIVTIERGMSVTAIGKLLCEKGVIKDDLFFPLLARLTGKSGRLQAGELRLATGKSILEVIDMLAHARPVHRVVTIPEGLNGAEIAILFEKKGICDRRRYQELMKDAAFIKKLGMEGLDSLEGYLFPDTYYLTRDDYGAEQVITMQVNQFKEVWTQLRAGASDEVNRNEVIILASMVEKETGRGSERSLIAGVFMNRLKKKMRLQSDPTVIYGCKNF</sequence>
<name>A0A2G6K687_9BACT</name>
<feature type="transmembrane region" description="Helical" evidence="7">
    <location>
        <begin position="20"/>
        <end position="39"/>
    </location>
</feature>
<evidence type="ECO:0000256" key="4">
    <source>
        <dbReference type="ARBA" id="ARBA00023136"/>
    </source>
</evidence>
<reference evidence="8 9" key="1">
    <citation type="submission" date="2017-10" db="EMBL/GenBank/DDBJ databases">
        <title>Novel microbial diversity and functional potential in the marine mammal oral microbiome.</title>
        <authorList>
            <person name="Dudek N.K."/>
            <person name="Sun C.L."/>
            <person name="Burstein D."/>
            <person name="Kantor R.S."/>
            <person name="Aliaga Goltsman D.S."/>
            <person name="Bik E.M."/>
            <person name="Thomas B.C."/>
            <person name="Banfield J.F."/>
            <person name="Relman D.A."/>
        </authorList>
    </citation>
    <scope>NUCLEOTIDE SEQUENCE [LARGE SCALE GENOMIC DNA]</scope>
    <source>
        <strain evidence="8">DOLJORAL78_47_16</strain>
    </source>
</reference>
<keyword evidence="4 7" id="KW-0472">Membrane</keyword>
<dbReference type="AlphaFoldDB" id="A0A2G6K687"/>
<dbReference type="PANTHER" id="PTHR30518">
    <property type="entry name" value="ENDOLYTIC MUREIN TRANSGLYCOSYLASE"/>
    <property type="match status" value="1"/>
</dbReference>
<keyword evidence="5" id="KW-0456">Lyase</keyword>
<evidence type="ECO:0000256" key="7">
    <source>
        <dbReference type="SAM" id="Phobius"/>
    </source>
</evidence>
<dbReference type="GO" id="GO:0016829">
    <property type="term" value="F:lyase activity"/>
    <property type="evidence" value="ECO:0007669"/>
    <property type="project" value="UniProtKB-KW"/>
</dbReference>
<dbReference type="Proteomes" id="UP000230821">
    <property type="component" value="Unassembled WGS sequence"/>
</dbReference>
<evidence type="ECO:0000256" key="6">
    <source>
        <dbReference type="ARBA" id="ARBA00023316"/>
    </source>
</evidence>
<dbReference type="NCBIfam" id="TIGR00247">
    <property type="entry name" value="endolytic transglycosylase MltG"/>
    <property type="match status" value="1"/>
</dbReference>
<evidence type="ECO:0000256" key="1">
    <source>
        <dbReference type="ARBA" id="ARBA00022475"/>
    </source>
</evidence>
<evidence type="ECO:0000256" key="3">
    <source>
        <dbReference type="ARBA" id="ARBA00022989"/>
    </source>
</evidence>
<evidence type="ECO:0000256" key="2">
    <source>
        <dbReference type="ARBA" id="ARBA00022692"/>
    </source>
</evidence>
<dbReference type="PANTHER" id="PTHR30518:SF2">
    <property type="entry name" value="ENDOLYTIC MUREIN TRANSGLYCOSYLASE"/>
    <property type="match status" value="1"/>
</dbReference>
<protein>
    <recommendedName>
        <fullName evidence="10">Endolytic transglycosylase MltG</fullName>
    </recommendedName>
</protein>
<dbReference type="GO" id="GO:0071555">
    <property type="term" value="P:cell wall organization"/>
    <property type="evidence" value="ECO:0007669"/>
    <property type="project" value="UniProtKB-KW"/>
</dbReference>
<keyword evidence="6" id="KW-0961">Cell wall biogenesis/degradation</keyword>
<dbReference type="Gene3D" id="3.30.1490.480">
    <property type="entry name" value="Endolytic murein transglycosylase"/>
    <property type="match status" value="1"/>
</dbReference>
<gene>
    <name evidence="8" type="ORF">CSA56_19060</name>
</gene>
<keyword evidence="3 7" id="KW-1133">Transmembrane helix</keyword>
<feature type="non-terminal residue" evidence="8">
    <location>
        <position position="269"/>
    </location>
</feature>
<evidence type="ECO:0000313" key="8">
    <source>
        <dbReference type="EMBL" id="PIE31198.1"/>
    </source>
</evidence>
<dbReference type="InterPro" id="IPR003770">
    <property type="entry name" value="MLTG-like"/>
</dbReference>
<evidence type="ECO:0000313" key="9">
    <source>
        <dbReference type="Proteomes" id="UP000230821"/>
    </source>
</evidence>
<comment type="caution">
    <text evidence="8">The sequence shown here is derived from an EMBL/GenBank/DDBJ whole genome shotgun (WGS) entry which is preliminary data.</text>
</comment>
<evidence type="ECO:0000256" key="5">
    <source>
        <dbReference type="ARBA" id="ARBA00023239"/>
    </source>
</evidence>
<keyword evidence="1" id="KW-1003">Cell membrane</keyword>
<accession>A0A2G6K687</accession>
<organism evidence="8 9">
    <name type="scientific">candidate division KSB3 bacterium</name>
    <dbReference type="NCBI Taxonomy" id="2044937"/>
    <lineage>
        <taxon>Bacteria</taxon>
        <taxon>candidate division KSB3</taxon>
    </lineage>
</organism>
<proteinExistence type="predicted"/>
<keyword evidence="2 7" id="KW-0812">Transmembrane</keyword>
<dbReference type="EMBL" id="PDSK01000169">
    <property type="protein sequence ID" value="PIE31198.1"/>
    <property type="molecule type" value="Genomic_DNA"/>
</dbReference>